<comment type="caution">
    <text evidence="2">The sequence shown here is derived from an EMBL/GenBank/DDBJ whole genome shotgun (WGS) entry which is preliminary data.</text>
</comment>
<gene>
    <name evidence="2" type="ORF">PXEA_LOCUS27695</name>
</gene>
<evidence type="ECO:0000313" key="3">
    <source>
        <dbReference type="Proteomes" id="UP000784294"/>
    </source>
</evidence>
<feature type="compositionally biased region" description="Polar residues" evidence="1">
    <location>
        <begin position="146"/>
        <end position="158"/>
    </location>
</feature>
<protein>
    <submittedName>
        <fullName evidence="2">Uncharacterized protein</fullName>
    </submittedName>
</protein>
<feature type="compositionally biased region" description="Basic residues" evidence="1">
    <location>
        <begin position="132"/>
        <end position="144"/>
    </location>
</feature>
<feature type="compositionally biased region" description="Basic and acidic residues" evidence="1">
    <location>
        <begin position="159"/>
        <end position="170"/>
    </location>
</feature>
<feature type="region of interest" description="Disordered" evidence="1">
    <location>
        <begin position="251"/>
        <end position="310"/>
    </location>
</feature>
<feature type="compositionally biased region" description="Polar residues" evidence="1">
    <location>
        <begin position="251"/>
        <end position="260"/>
    </location>
</feature>
<accession>A0A448XDV6</accession>
<dbReference type="EMBL" id="CAAALY010247284">
    <property type="protein sequence ID" value="VEL34255.1"/>
    <property type="molecule type" value="Genomic_DNA"/>
</dbReference>
<sequence>MGGNNGSSSGGGASGWAQDSTSKPTGESGGGNTGNGGGSGSGSISYDGRSRGGVNECLVEPHLGETSSNVEHMAPGIPALMSIKTRPPGSSAGNACSIGNNNGSIASGHFCPSYAFYSAALPSSQASMPRNSPHHHSHLHHQHQQPRFSMDSTLSSDTYSRRRETTESRPRRGGCPSASVTLEYSGSRQRRFSGHMRHIDVSQTELGRPFVETRKSKLAISSSRSDANVCDSNVLVDIAISRDDSPSLVIQKTTDSITTKSGRRRPAKRRQLAPEQQNQTYHIGPKHNKSQLRESHGQRQQSDSIGSNRILDQRYIATDASVQRPEGASLSKETRSIPVSGDISLVNQHQKALPCSSLSSKPHKADLLNTNHSSLIQIQVACSNSLAVSSAKPILNVWAERSDKQAEDNSNARNLFFII</sequence>
<feature type="compositionally biased region" description="Polar residues" evidence="1">
    <location>
        <begin position="298"/>
        <end position="307"/>
    </location>
</feature>
<keyword evidence="3" id="KW-1185">Reference proteome</keyword>
<dbReference type="AlphaFoldDB" id="A0A448XDV6"/>
<name>A0A448XDV6_9PLAT</name>
<organism evidence="2 3">
    <name type="scientific">Protopolystoma xenopodis</name>
    <dbReference type="NCBI Taxonomy" id="117903"/>
    <lineage>
        <taxon>Eukaryota</taxon>
        <taxon>Metazoa</taxon>
        <taxon>Spiralia</taxon>
        <taxon>Lophotrochozoa</taxon>
        <taxon>Platyhelminthes</taxon>
        <taxon>Monogenea</taxon>
        <taxon>Polyopisthocotylea</taxon>
        <taxon>Polystomatidea</taxon>
        <taxon>Polystomatidae</taxon>
        <taxon>Protopolystoma</taxon>
    </lineage>
</organism>
<dbReference type="Proteomes" id="UP000784294">
    <property type="component" value="Unassembled WGS sequence"/>
</dbReference>
<feature type="compositionally biased region" description="Gly residues" evidence="1">
    <location>
        <begin position="27"/>
        <end position="41"/>
    </location>
</feature>
<reference evidence="2" key="1">
    <citation type="submission" date="2018-11" db="EMBL/GenBank/DDBJ databases">
        <authorList>
            <consortium name="Pathogen Informatics"/>
        </authorList>
    </citation>
    <scope>NUCLEOTIDE SEQUENCE</scope>
</reference>
<feature type="compositionally biased region" description="Gly residues" evidence="1">
    <location>
        <begin position="1"/>
        <end position="14"/>
    </location>
</feature>
<evidence type="ECO:0000256" key="1">
    <source>
        <dbReference type="SAM" id="MobiDB-lite"/>
    </source>
</evidence>
<feature type="compositionally biased region" description="Basic residues" evidence="1">
    <location>
        <begin position="261"/>
        <end position="271"/>
    </location>
</feature>
<feature type="region of interest" description="Disordered" evidence="1">
    <location>
        <begin position="1"/>
        <end position="53"/>
    </location>
</feature>
<feature type="compositionally biased region" description="Polar residues" evidence="1">
    <location>
        <begin position="178"/>
        <end position="187"/>
    </location>
</feature>
<evidence type="ECO:0000313" key="2">
    <source>
        <dbReference type="EMBL" id="VEL34255.1"/>
    </source>
</evidence>
<proteinExistence type="predicted"/>
<feature type="region of interest" description="Disordered" evidence="1">
    <location>
        <begin position="124"/>
        <end position="191"/>
    </location>
</feature>